<dbReference type="EMBL" id="CAXLJM020000007">
    <property type="protein sequence ID" value="CAL8075009.1"/>
    <property type="molecule type" value="Genomic_DNA"/>
</dbReference>
<dbReference type="SMART" id="SM00235">
    <property type="entry name" value="ZnMc"/>
    <property type="match status" value="1"/>
</dbReference>
<dbReference type="InterPro" id="IPR033739">
    <property type="entry name" value="M10A_MMP"/>
</dbReference>
<dbReference type="PIRSF" id="PIRSF001191">
    <property type="entry name" value="Peptidase_M10A_matrix"/>
    <property type="match status" value="1"/>
</dbReference>
<sequence length="483" mass="54792">MQKFGALPQTGKLDSETLALLTKPRCGIPDVIKMERGSTRRKRFIIGSNGWNKRRITYRVENWAPKLSESSVISEVRQAFNVWSDYARLRFIDLQRENRDDVDISISFGSGHHGDSYPFDGSGGVLAHAFFPYNHDSLGGDIHFDLDENWSSRLLNDSSNGTPVSFLSVAVHEIGHSLGLSHSPSPDSVMFPYYQNFDQGNVRLGYDDIMAMYQLYIQRTIQDYPDEKAHSDSTTESTSTPITSTSRYSTHESDSPTTSTTASYSSSSTTSKTSAYTFRPTMNDDNNRLPDICKDGFDTISFIRNEIFVFKNDYMWRYQKRGVTGSAYPVKTSRLFPMLEGVGQIDAAFENTDGTIIFFSGKHYWSFDGQENLKSRPITNFGLPGSLHKIDAAFIWGKNNKLYIFSGNVFWRYNTTSKSIDEGYPKGIERWKGLPDTGIDSVLKGSDGITYFFKTDEFWRFDDTLVHTESGFPLQTSRFWFGC</sequence>
<keyword evidence="10" id="KW-0865">Zymogen</keyword>
<evidence type="ECO:0000256" key="4">
    <source>
        <dbReference type="ARBA" id="ARBA00022723"/>
    </source>
</evidence>
<dbReference type="InterPro" id="IPR036375">
    <property type="entry name" value="Hemopexin-like_dom_sf"/>
</dbReference>
<dbReference type="InterPro" id="IPR024079">
    <property type="entry name" value="MetalloPept_cat_dom_sf"/>
</dbReference>
<protein>
    <recommendedName>
        <fullName evidence="13">Peptidase metallopeptidase domain-containing protein</fullName>
    </recommendedName>
</protein>
<evidence type="ECO:0000256" key="11">
    <source>
        <dbReference type="PROSITE-ProRule" id="PRU01011"/>
    </source>
</evidence>
<feature type="repeat" description="Hemopexin" evidence="11">
    <location>
        <begin position="290"/>
        <end position="339"/>
    </location>
</feature>
<evidence type="ECO:0000256" key="3">
    <source>
        <dbReference type="ARBA" id="ARBA00022670"/>
    </source>
</evidence>
<dbReference type="SUPFAM" id="SSF50923">
    <property type="entry name" value="Hemopexin-like domain"/>
    <property type="match status" value="1"/>
</dbReference>
<evidence type="ECO:0000259" key="13">
    <source>
        <dbReference type="SMART" id="SM00235"/>
    </source>
</evidence>
<keyword evidence="7" id="KW-0378">Hydrolase</keyword>
<reference evidence="14 15" key="1">
    <citation type="submission" date="2024-08" db="EMBL/GenBank/DDBJ databases">
        <authorList>
            <person name="Cucini C."/>
            <person name="Frati F."/>
        </authorList>
    </citation>
    <scope>NUCLEOTIDE SEQUENCE [LARGE SCALE GENOMIC DNA]</scope>
</reference>
<dbReference type="PRINTS" id="PR00138">
    <property type="entry name" value="MATRIXIN"/>
</dbReference>
<dbReference type="PROSITE" id="PS00546">
    <property type="entry name" value="CYSTEINE_SWITCH"/>
    <property type="match status" value="1"/>
</dbReference>
<dbReference type="PROSITE" id="PS51642">
    <property type="entry name" value="HEMOPEXIN_2"/>
    <property type="match status" value="4"/>
</dbReference>
<gene>
    <name evidence="14" type="ORF">ODALV1_LOCUS3057</name>
</gene>
<evidence type="ECO:0000256" key="12">
    <source>
        <dbReference type="SAM" id="MobiDB-lite"/>
    </source>
</evidence>
<dbReference type="PANTHER" id="PTHR10201">
    <property type="entry name" value="MATRIX METALLOPROTEINASE"/>
    <property type="match status" value="1"/>
</dbReference>
<dbReference type="SUPFAM" id="SSF55486">
    <property type="entry name" value="Metalloproteases ('zincins'), catalytic domain"/>
    <property type="match status" value="1"/>
</dbReference>
<keyword evidence="8" id="KW-0862">Zinc</keyword>
<feature type="domain" description="Peptidase metallopeptidase" evidence="13">
    <location>
        <begin position="47"/>
        <end position="218"/>
    </location>
</feature>
<name>A0ABP1PRX0_9HEXA</name>
<dbReference type="InterPro" id="IPR021190">
    <property type="entry name" value="Pept_M10A"/>
</dbReference>
<keyword evidence="6" id="KW-0677">Repeat</keyword>
<feature type="repeat" description="Hemopexin" evidence="11">
    <location>
        <begin position="436"/>
        <end position="483"/>
    </location>
</feature>
<evidence type="ECO:0000256" key="10">
    <source>
        <dbReference type="ARBA" id="ARBA00023145"/>
    </source>
</evidence>
<keyword evidence="5" id="KW-0732">Signal</keyword>
<dbReference type="CDD" id="cd00094">
    <property type="entry name" value="HX"/>
    <property type="match status" value="1"/>
</dbReference>
<organism evidence="14 15">
    <name type="scientific">Orchesella dallaii</name>
    <dbReference type="NCBI Taxonomy" id="48710"/>
    <lineage>
        <taxon>Eukaryota</taxon>
        <taxon>Metazoa</taxon>
        <taxon>Ecdysozoa</taxon>
        <taxon>Arthropoda</taxon>
        <taxon>Hexapoda</taxon>
        <taxon>Collembola</taxon>
        <taxon>Entomobryomorpha</taxon>
        <taxon>Entomobryoidea</taxon>
        <taxon>Orchesellidae</taxon>
        <taxon>Orchesellinae</taxon>
        <taxon>Orchesella</taxon>
    </lineage>
</organism>
<keyword evidence="9" id="KW-0482">Metalloprotease</keyword>
<keyword evidence="3" id="KW-0645">Protease</keyword>
<evidence type="ECO:0000256" key="2">
    <source>
        <dbReference type="ARBA" id="ARBA00010370"/>
    </source>
</evidence>
<dbReference type="InterPro" id="IPR001818">
    <property type="entry name" value="Pept_M10_metallopeptidase"/>
</dbReference>
<dbReference type="InterPro" id="IPR000585">
    <property type="entry name" value="Hemopexin-like_dom"/>
</dbReference>
<comment type="similarity">
    <text evidence="2">Belongs to the peptidase M10A family.</text>
</comment>
<dbReference type="Proteomes" id="UP001642540">
    <property type="component" value="Unassembled WGS sequence"/>
</dbReference>
<feature type="compositionally biased region" description="Low complexity" evidence="12">
    <location>
        <begin position="257"/>
        <end position="277"/>
    </location>
</feature>
<dbReference type="Gene3D" id="2.110.10.10">
    <property type="entry name" value="Hemopexin-like domain"/>
    <property type="match status" value="1"/>
</dbReference>
<dbReference type="PANTHER" id="PTHR10201:SF169">
    <property type="entry name" value="MATRIX METALLOPROTEINASE-16-LIKE PROTEIN"/>
    <property type="match status" value="1"/>
</dbReference>
<proteinExistence type="inferred from homology"/>
<dbReference type="SUPFAM" id="SSF47090">
    <property type="entry name" value="PGBD-like"/>
    <property type="match status" value="1"/>
</dbReference>
<dbReference type="SMART" id="SM00120">
    <property type="entry name" value="HX"/>
    <property type="match status" value="4"/>
</dbReference>
<evidence type="ECO:0000256" key="5">
    <source>
        <dbReference type="ARBA" id="ARBA00022729"/>
    </source>
</evidence>
<feature type="repeat" description="Hemopexin" evidence="11">
    <location>
        <begin position="387"/>
        <end position="435"/>
    </location>
</feature>
<keyword evidence="15" id="KW-1185">Reference proteome</keyword>
<evidence type="ECO:0000256" key="9">
    <source>
        <dbReference type="ARBA" id="ARBA00023049"/>
    </source>
</evidence>
<dbReference type="Gene3D" id="3.40.390.10">
    <property type="entry name" value="Collagenase (Catalytic Domain)"/>
    <property type="match status" value="1"/>
</dbReference>
<dbReference type="CDD" id="cd04278">
    <property type="entry name" value="ZnMc_MMP"/>
    <property type="match status" value="1"/>
</dbReference>
<evidence type="ECO:0000256" key="8">
    <source>
        <dbReference type="ARBA" id="ARBA00022833"/>
    </source>
</evidence>
<evidence type="ECO:0000313" key="14">
    <source>
        <dbReference type="EMBL" id="CAL8075009.1"/>
    </source>
</evidence>
<feature type="compositionally biased region" description="Low complexity" evidence="12">
    <location>
        <begin position="234"/>
        <end position="248"/>
    </location>
</feature>
<dbReference type="InterPro" id="IPR036365">
    <property type="entry name" value="PGBD-like_sf"/>
</dbReference>
<feature type="region of interest" description="Disordered" evidence="12">
    <location>
        <begin position="227"/>
        <end position="282"/>
    </location>
</feature>
<evidence type="ECO:0000256" key="7">
    <source>
        <dbReference type="ARBA" id="ARBA00022801"/>
    </source>
</evidence>
<comment type="caution">
    <text evidence="14">The sequence shown here is derived from an EMBL/GenBank/DDBJ whole genome shotgun (WGS) entry which is preliminary data.</text>
</comment>
<dbReference type="InterPro" id="IPR021158">
    <property type="entry name" value="Pept_M10A_Zn_BS"/>
</dbReference>
<dbReference type="Pfam" id="PF00045">
    <property type="entry name" value="Hemopexin"/>
    <property type="match status" value="3"/>
</dbReference>
<evidence type="ECO:0000256" key="1">
    <source>
        <dbReference type="ARBA" id="ARBA00001947"/>
    </source>
</evidence>
<evidence type="ECO:0000256" key="6">
    <source>
        <dbReference type="ARBA" id="ARBA00022737"/>
    </source>
</evidence>
<dbReference type="Pfam" id="PF00413">
    <property type="entry name" value="Peptidase_M10"/>
    <property type="match status" value="1"/>
</dbReference>
<evidence type="ECO:0000313" key="15">
    <source>
        <dbReference type="Proteomes" id="UP001642540"/>
    </source>
</evidence>
<dbReference type="InterPro" id="IPR018487">
    <property type="entry name" value="Hemopexin-like_repeat"/>
</dbReference>
<keyword evidence="4" id="KW-0479">Metal-binding</keyword>
<accession>A0ABP1PRX0</accession>
<dbReference type="InterPro" id="IPR006026">
    <property type="entry name" value="Peptidase_Metallo"/>
</dbReference>
<comment type="cofactor">
    <cofactor evidence="1">
        <name>Zn(2+)</name>
        <dbReference type="ChEBI" id="CHEBI:29105"/>
    </cofactor>
</comment>
<feature type="repeat" description="Hemopexin" evidence="11">
    <location>
        <begin position="342"/>
        <end position="385"/>
    </location>
</feature>